<dbReference type="EMBL" id="BLXY01000003">
    <property type="protein sequence ID" value="GFO64465.1"/>
    <property type="molecule type" value="Genomic_DNA"/>
</dbReference>
<evidence type="ECO:0000313" key="2">
    <source>
        <dbReference type="Proteomes" id="UP000568888"/>
    </source>
</evidence>
<sequence length="140" mass="15627">MVTLASLVFSNRKVEVTMLHLKFDLRGRPSVFLANGRRYYNGLSGLALYRNPPDQAVSLVRLKEVLDDAEQKIQAAANFDRIQIHLRNLAIKELVEMFKKIAGYLQLVATEADIPELLQAGVTVVQPLLKRKKSLAPAAS</sequence>
<evidence type="ECO:0000313" key="1">
    <source>
        <dbReference type="EMBL" id="GFO64465.1"/>
    </source>
</evidence>
<dbReference type="Proteomes" id="UP000568888">
    <property type="component" value="Unassembled WGS sequence"/>
</dbReference>
<accession>A0A6V8MW89</accession>
<gene>
    <name evidence="1" type="ORF">GMPD_23840</name>
</gene>
<reference evidence="2" key="1">
    <citation type="submission" date="2020-06" db="EMBL/GenBank/DDBJ databases">
        <title>Draft genomic sequecing of Geomonas sp. Red736.</title>
        <authorList>
            <person name="Itoh H."/>
            <person name="Xu Z.X."/>
            <person name="Ushijima N."/>
            <person name="Masuda Y."/>
            <person name="Shiratori Y."/>
            <person name="Senoo K."/>
        </authorList>
    </citation>
    <scope>NUCLEOTIDE SEQUENCE [LARGE SCALE GENOMIC DNA]</scope>
    <source>
        <strain evidence="2">Red736</strain>
    </source>
</reference>
<comment type="caution">
    <text evidence="1">The sequence shown here is derived from an EMBL/GenBank/DDBJ whole genome shotgun (WGS) entry which is preliminary data.</text>
</comment>
<dbReference type="AlphaFoldDB" id="A0A6V8MW89"/>
<name>A0A6V8MW89_9BACT</name>
<protein>
    <submittedName>
        <fullName evidence="1">Uncharacterized protein</fullName>
    </submittedName>
</protein>
<proteinExistence type="predicted"/>
<organism evidence="1 2">
    <name type="scientific">Geomonas paludis</name>
    <dbReference type="NCBI Taxonomy" id="2740185"/>
    <lineage>
        <taxon>Bacteria</taxon>
        <taxon>Pseudomonadati</taxon>
        <taxon>Thermodesulfobacteriota</taxon>
        <taxon>Desulfuromonadia</taxon>
        <taxon>Geobacterales</taxon>
        <taxon>Geobacteraceae</taxon>
        <taxon>Geomonas</taxon>
    </lineage>
</organism>